<evidence type="ECO:0000256" key="1">
    <source>
        <dbReference type="SAM" id="MobiDB-lite"/>
    </source>
</evidence>
<feature type="compositionally biased region" description="Basic and acidic residues" evidence="1">
    <location>
        <begin position="91"/>
        <end position="100"/>
    </location>
</feature>
<name>A0A9N8JSD7_9PEZI</name>
<comment type="caution">
    <text evidence="2">The sequence shown here is derived from an EMBL/GenBank/DDBJ whole genome shotgun (WGS) entry which is preliminary data.</text>
</comment>
<accession>A0A9N8JSD7</accession>
<evidence type="ECO:0000313" key="2">
    <source>
        <dbReference type="EMBL" id="CAD0093761.1"/>
    </source>
</evidence>
<organism evidence="2 3">
    <name type="scientific">Aureobasidium mustum</name>
    <dbReference type="NCBI Taxonomy" id="2773714"/>
    <lineage>
        <taxon>Eukaryota</taxon>
        <taxon>Fungi</taxon>
        <taxon>Dikarya</taxon>
        <taxon>Ascomycota</taxon>
        <taxon>Pezizomycotina</taxon>
        <taxon>Dothideomycetes</taxon>
        <taxon>Dothideomycetidae</taxon>
        <taxon>Dothideales</taxon>
        <taxon>Saccotheciaceae</taxon>
        <taxon>Aureobasidium</taxon>
    </lineage>
</organism>
<dbReference type="OrthoDB" id="3940693at2759"/>
<dbReference type="EMBL" id="CAIJEO010000005">
    <property type="protein sequence ID" value="CAD0093761.1"/>
    <property type="molecule type" value="Genomic_DNA"/>
</dbReference>
<protein>
    <submittedName>
        <fullName evidence="2">Uncharacterized protein</fullName>
    </submittedName>
</protein>
<reference evidence="2" key="1">
    <citation type="submission" date="2020-06" db="EMBL/GenBank/DDBJ databases">
        <authorList>
            <person name="Onetto C."/>
        </authorList>
    </citation>
    <scope>NUCLEOTIDE SEQUENCE</scope>
</reference>
<feature type="region of interest" description="Disordered" evidence="1">
    <location>
        <begin position="89"/>
        <end position="110"/>
    </location>
</feature>
<evidence type="ECO:0000313" key="3">
    <source>
        <dbReference type="Proteomes" id="UP000714618"/>
    </source>
</evidence>
<dbReference type="Proteomes" id="UP000714618">
    <property type="component" value="Unassembled WGS sequence"/>
</dbReference>
<proteinExistence type="predicted"/>
<dbReference type="AlphaFoldDB" id="A0A9N8JSD7"/>
<gene>
    <name evidence="2" type="ORF">AWRI4233_LOCUS4367</name>
</gene>
<keyword evidence="3" id="KW-1185">Reference proteome</keyword>
<sequence length="173" mass="19641">MKTTIAVDVLDVSQHELQRAVSRRMEIHNDPIFYGDQERRRQSERRGRVHRMASKWLARATASDAPNVLRRRRHSTPTPILEEANTMVQAAEREQSDGQPRKSRFGRRKSLLSRARSLRGVKSLSDLKTIGRRKELKGQRGSSSAERQTRTGGIIECAVVRMRSVNSATSAPL</sequence>
<feature type="compositionally biased region" description="Basic residues" evidence="1">
    <location>
        <begin position="101"/>
        <end position="110"/>
    </location>
</feature>